<evidence type="ECO:0000313" key="1">
    <source>
        <dbReference type="EMBL" id="MCC9641598.1"/>
    </source>
</evidence>
<sequence length="97" mass="10785">MSAIVFIVDWFDIQSVERLLLAIGAPSGDRSRTLMMAWCATEIIIATSCVRRRDNDTRNRARAIDSQFQKRWLACSGSRDGYPLCSLAAMGIDTSAI</sequence>
<protein>
    <submittedName>
        <fullName evidence="1">Uncharacterized protein</fullName>
    </submittedName>
</protein>
<gene>
    <name evidence="1" type="ORF">LOC71_04880</name>
</gene>
<accession>A0ABS8NDI1</accession>
<keyword evidence="2" id="KW-1185">Reference proteome</keyword>
<proteinExistence type="predicted"/>
<name>A0ABS8NDI1_9BACT</name>
<organism evidence="1 2">
    <name type="scientific">Rhodopirellula halodulae</name>
    <dbReference type="NCBI Taxonomy" id="2894198"/>
    <lineage>
        <taxon>Bacteria</taxon>
        <taxon>Pseudomonadati</taxon>
        <taxon>Planctomycetota</taxon>
        <taxon>Planctomycetia</taxon>
        <taxon>Pirellulales</taxon>
        <taxon>Pirellulaceae</taxon>
        <taxon>Rhodopirellula</taxon>
    </lineage>
</organism>
<reference evidence="1" key="1">
    <citation type="submission" date="2021-11" db="EMBL/GenBank/DDBJ databases">
        <title>Genome sequence.</title>
        <authorList>
            <person name="Sun Q."/>
        </authorList>
    </citation>
    <scope>NUCLEOTIDE SEQUENCE</scope>
    <source>
        <strain evidence="1">JC740</strain>
    </source>
</reference>
<dbReference type="Proteomes" id="UP001430306">
    <property type="component" value="Unassembled WGS sequence"/>
</dbReference>
<comment type="caution">
    <text evidence="1">The sequence shown here is derived from an EMBL/GenBank/DDBJ whole genome shotgun (WGS) entry which is preliminary data.</text>
</comment>
<dbReference type="EMBL" id="JAJKFW010000006">
    <property type="protein sequence ID" value="MCC9641598.1"/>
    <property type="molecule type" value="Genomic_DNA"/>
</dbReference>
<dbReference type="RefSeq" id="WP_230271831.1">
    <property type="nucleotide sequence ID" value="NZ_JAJKFW010000006.1"/>
</dbReference>
<evidence type="ECO:0000313" key="2">
    <source>
        <dbReference type="Proteomes" id="UP001430306"/>
    </source>
</evidence>